<comment type="caution">
    <text evidence="1">The sequence shown here is derived from an EMBL/GenBank/DDBJ whole genome shotgun (WGS) entry which is preliminary data.</text>
</comment>
<dbReference type="Proteomes" id="UP001055811">
    <property type="component" value="Linkage Group LG03"/>
</dbReference>
<proteinExistence type="predicted"/>
<keyword evidence="2" id="KW-1185">Reference proteome</keyword>
<protein>
    <submittedName>
        <fullName evidence="1">Uncharacterized protein</fullName>
    </submittedName>
</protein>
<reference evidence="1 2" key="2">
    <citation type="journal article" date="2022" name="Mol. Ecol. Resour.">
        <title>The genomes of chicory, endive, great burdock and yacon provide insights into Asteraceae paleo-polyploidization history and plant inulin production.</title>
        <authorList>
            <person name="Fan W."/>
            <person name="Wang S."/>
            <person name="Wang H."/>
            <person name="Wang A."/>
            <person name="Jiang F."/>
            <person name="Liu H."/>
            <person name="Zhao H."/>
            <person name="Xu D."/>
            <person name="Zhang Y."/>
        </authorList>
    </citation>
    <scope>NUCLEOTIDE SEQUENCE [LARGE SCALE GENOMIC DNA]</scope>
    <source>
        <strain evidence="2">cv. Punajuju</strain>
        <tissue evidence="1">Leaves</tissue>
    </source>
</reference>
<name>A0ACB9FC68_CICIN</name>
<gene>
    <name evidence="1" type="ORF">L2E82_19482</name>
</gene>
<reference evidence="2" key="1">
    <citation type="journal article" date="2022" name="Mol. Ecol. Resour.">
        <title>The genomes of chicory, endive, great burdock and yacon provide insights into Asteraceae palaeo-polyploidization history and plant inulin production.</title>
        <authorList>
            <person name="Fan W."/>
            <person name="Wang S."/>
            <person name="Wang H."/>
            <person name="Wang A."/>
            <person name="Jiang F."/>
            <person name="Liu H."/>
            <person name="Zhao H."/>
            <person name="Xu D."/>
            <person name="Zhang Y."/>
        </authorList>
    </citation>
    <scope>NUCLEOTIDE SEQUENCE [LARGE SCALE GENOMIC DNA]</scope>
    <source>
        <strain evidence="2">cv. Punajuju</strain>
    </source>
</reference>
<organism evidence="1 2">
    <name type="scientific">Cichorium intybus</name>
    <name type="common">Chicory</name>
    <dbReference type="NCBI Taxonomy" id="13427"/>
    <lineage>
        <taxon>Eukaryota</taxon>
        <taxon>Viridiplantae</taxon>
        <taxon>Streptophyta</taxon>
        <taxon>Embryophyta</taxon>
        <taxon>Tracheophyta</taxon>
        <taxon>Spermatophyta</taxon>
        <taxon>Magnoliopsida</taxon>
        <taxon>eudicotyledons</taxon>
        <taxon>Gunneridae</taxon>
        <taxon>Pentapetalae</taxon>
        <taxon>asterids</taxon>
        <taxon>campanulids</taxon>
        <taxon>Asterales</taxon>
        <taxon>Asteraceae</taxon>
        <taxon>Cichorioideae</taxon>
        <taxon>Cichorieae</taxon>
        <taxon>Cichoriinae</taxon>
        <taxon>Cichorium</taxon>
    </lineage>
</organism>
<sequence>MEAVISLHHYSYTVIALLHNHLLPSRNPNRHHHEHHHIICACPFINFLPFFTWKTIQTLAIIDDIMFLVLNISMNWKPLPMLSKVLSVDPVIGAIAGGNVVVLKPSEIAPAMSSLLKKLLEEYVDDSVVKVVEGGVPETSALLEQKWDKFSIPFNHLWLSNEAAISHIPEV</sequence>
<evidence type="ECO:0000313" key="2">
    <source>
        <dbReference type="Proteomes" id="UP001055811"/>
    </source>
</evidence>
<evidence type="ECO:0000313" key="1">
    <source>
        <dbReference type="EMBL" id="KAI3768652.1"/>
    </source>
</evidence>
<accession>A0ACB9FC68</accession>
<dbReference type="EMBL" id="CM042011">
    <property type="protein sequence ID" value="KAI3768652.1"/>
    <property type="molecule type" value="Genomic_DNA"/>
</dbReference>